<dbReference type="RefSeq" id="WP_309867722.1">
    <property type="nucleotide sequence ID" value="NZ_JAVDQG010000007.1"/>
</dbReference>
<keyword evidence="4 7" id="KW-0238">DNA-binding</keyword>
<dbReference type="EMBL" id="JAVDQG010000007">
    <property type="protein sequence ID" value="MDR6227017.1"/>
    <property type="molecule type" value="Genomic_DNA"/>
</dbReference>
<comment type="caution">
    <text evidence="10">The sequence shown here is derived from an EMBL/GenBank/DDBJ whole genome shotgun (WGS) entry which is preliminary data.</text>
</comment>
<reference evidence="10 11" key="1">
    <citation type="submission" date="2023-07" db="EMBL/GenBank/DDBJ databases">
        <title>Genomic Encyclopedia of Type Strains, Phase IV (KMG-IV): sequencing the most valuable type-strain genomes for metagenomic binning, comparative biology and taxonomic classification.</title>
        <authorList>
            <person name="Goeker M."/>
        </authorList>
    </citation>
    <scope>NUCLEOTIDE SEQUENCE [LARGE SCALE GENOMIC DNA]</scope>
    <source>
        <strain evidence="10 11">DSM 45903</strain>
    </source>
</reference>
<organism evidence="10 11">
    <name type="scientific">Desmospora profundinema</name>
    <dbReference type="NCBI Taxonomy" id="1571184"/>
    <lineage>
        <taxon>Bacteria</taxon>
        <taxon>Bacillati</taxon>
        <taxon>Bacillota</taxon>
        <taxon>Bacilli</taxon>
        <taxon>Bacillales</taxon>
        <taxon>Thermoactinomycetaceae</taxon>
        <taxon>Desmospora</taxon>
    </lineage>
</organism>
<dbReference type="InterPro" id="IPR036388">
    <property type="entry name" value="WH-like_DNA-bd_sf"/>
</dbReference>
<dbReference type="CDD" id="cd00383">
    <property type="entry name" value="trans_reg_C"/>
    <property type="match status" value="1"/>
</dbReference>
<protein>
    <submittedName>
        <fullName evidence="10">DNA-binding response OmpR family regulator</fullName>
    </submittedName>
</protein>
<evidence type="ECO:0000259" key="8">
    <source>
        <dbReference type="PROSITE" id="PS50110"/>
    </source>
</evidence>
<evidence type="ECO:0000313" key="10">
    <source>
        <dbReference type="EMBL" id="MDR6227017.1"/>
    </source>
</evidence>
<dbReference type="SMART" id="SM00448">
    <property type="entry name" value="REC"/>
    <property type="match status" value="1"/>
</dbReference>
<evidence type="ECO:0000256" key="4">
    <source>
        <dbReference type="ARBA" id="ARBA00023125"/>
    </source>
</evidence>
<keyword evidence="2" id="KW-0902">Two-component regulatory system</keyword>
<proteinExistence type="predicted"/>
<dbReference type="Proteomes" id="UP001185012">
    <property type="component" value="Unassembled WGS sequence"/>
</dbReference>
<keyword evidence="1 6" id="KW-0597">Phosphoprotein</keyword>
<dbReference type="Pfam" id="PF00486">
    <property type="entry name" value="Trans_reg_C"/>
    <property type="match status" value="1"/>
</dbReference>
<dbReference type="Gene3D" id="6.10.250.690">
    <property type="match status" value="1"/>
</dbReference>
<evidence type="ECO:0000256" key="6">
    <source>
        <dbReference type="PROSITE-ProRule" id="PRU00169"/>
    </source>
</evidence>
<dbReference type="Pfam" id="PF00072">
    <property type="entry name" value="Response_reg"/>
    <property type="match status" value="1"/>
</dbReference>
<sequence>MAKILIVEDERDLADLIAEQLTLDGHRTRTVHNGETGLKAWKEEQPDLVILDWMLPGMDGVHLCKEIRKQSVVPILMLTAKGEEMERVWGLEMGADDYMTKPFSMRELQARVRASLRRVVLMERKIQNSPPSVVDHGFIRLLADQREVHLEGAVLELTPKEYELLSLLLSHPRRVFSRTYLLEEIWGGYHVHNDRSVDSHVSRLRRKLVPYSASIETVWGTGYRFVPDRAGQT</sequence>
<dbReference type="PANTHER" id="PTHR48111">
    <property type="entry name" value="REGULATOR OF RPOS"/>
    <property type="match status" value="1"/>
</dbReference>
<dbReference type="GO" id="GO:0003677">
    <property type="term" value="F:DNA binding"/>
    <property type="evidence" value="ECO:0007669"/>
    <property type="project" value="UniProtKB-KW"/>
</dbReference>
<dbReference type="SUPFAM" id="SSF46894">
    <property type="entry name" value="C-terminal effector domain of the bipartite response regulators"/>
    <property type="match status" value="1"/>
</dbReference>
<accession>A0ABU1IR41</accession>
<keyword evidence="3" id="KW-0805">Transcription regulation</keyword>
<evidence type="ECO:0000313" key="11">
    <source>
        <dbReference type="Proteomes" id="UP001185012"/>
    </source>
</evidence>
<evidence type="ECO:0000256" key="1">
    <source>
        <dbReference type="ARBA" id="ARBA00022553"/>
    </source>
</evidence>
<name>A0ABU1IR41_9BACL</name>
<dbReference type="SMART" id="SM00862">
    <property type="entry name" value="Trans_reg_C"/>
    <property type="match status" value="1"/>
</dbReference>
<evidence type="ECO:0000256" key="3">
    <source>
        <dbReference type="ARBA" id="ARBA00023015"/>
    </source>
</evidence>
<dbReference type="InterPro" id="IPR016032">
    <property type="entry name" value="Sig_transdc_resp-reg_C-effctor"/>
</dbReference>
<dbReference type="CDD" id="cd17574">
    <property type="entry name" value="REC_OmpR"/>
    <property type="match status" value="1"/>
</dbReference>
<keyword evidence="11" id="KW-1185">Reference proteome</keyword>
<evidence type="ECO:0000259" key="9">
    <source>
        <dbReference type="PROSITE" id="PS51755"/>
    </source>
</evidence>
<evidence type="ECO:0000256" key="2">
    <source>
        <dbReference type="ARBA" id="ARBA00023012"/>
    </source>
</evidence>
<evidence type="ECO:0000256" key="7">
    <source>
        <dbReference type="PROSITE-ProRule" id="PRU01091"/>
    </source>
</evidence>
<feature type="domain" description="Response regulatory" evidence="8">
    <location>
        <begin position="3"/>
        <end position="116"/>
    </location>
</feature>
<dbReference type="InterPro" id="IPR001789">
    <property type="entry name" value="Sig_transdc_resp-reg_receiver"/>
</dbReference>
<dbReference type="PROSITE" id="PS50110">
    <property type="entry name" value="RESPONSE_REGULATORY"/>
    <property type="match status" value="1"/>
</dbReference>
<dbReference type="Gene3D" id="3.40.50.2300">
    <property type="match status" value="1"/>
</dbReference>
<gene>
    <name evidence="10" type="ORF">JOE21_003029</name>
</gene>
<keyword evidence="5" id="KW-0804">Transcription</keyword>
<feature type="modified residue" description="4-aspartylphosphate" evidence="6">
    <location>
        <position position="52"/>
    </location>
</feature>
<dbReference type="Gene3D" id="1.10.10.10">
    <property type="entry name" value="Winged helix-like DNA-binding domain superfamily/Winged helix DNA-binding domain"/>
    <property type="match status" value="1"/>
</dbReference>
<feature type="DNA-binding region" description="OmpR/PhoB-type" evidence="7">
    <location>
        <begin position="131"/>
        <end position="227"/>
    </location>
</feature>
<dbReference type="InterPro" id="IPR011006">
    <property type="entry name" value="CheY-like_superfamily"/>
</dbReference>
<evidence type="ECO:0000256" key="5">
    <source>
        <dbReference type="ARBA" id="ARBA00023163"/>
    </source>
</evidence>
<feature type="domain" description="OmpR/PhoB-type" evidence="9">
    <location>
        <begin position="131"/>
        <end position="227"/>
    </location>
</feature>
<dbReference type="PANTHER" id="PTHR48111:SF1">
    <property type="entry name" value="TWO-COMPONENT RESPONSE REGULATOR ORR33"/>
    <property type="match status" value="1"/>
</dbReference>
<dbReference type="InterPro" id="IPR001867">
    <property type="entry name" value="OmpR/PhoB-type_DNA-bd"/>
</dbReference>
<dbReference type="PROSITE" id="PS51755">
    <property type="entry name" value="OMPR_PHOB"/>
    <property type="match status" value="1"/>
</dbReference>
<dbReference type="InterPro" id="IPR039420">
    <property type="entry name" value="WalR-like"/>
</dbReference>
<dbReference type="SUPFAM" id="SSF52172">
    <property type="entry name" value="CheY-like"/>
    <property type="match status" value="1"/>
</dbReference>